<feature type="non-terminal residue" evidence="2">
    <location>
        <position position="40"/>
    </location>
</feature>
<comment type="caution">
    <text evidence="2">The sequence shown here is derived from an EMBL/GenBank/DDBJ whole genome shotgun (WGS) entry which is preliminary data.</text>
</comment>
<dbReference type="AlphaFoldDB" id="A0A0V1DP42"/>
<evidence type="ECO:0000313" key="3">
    <source>
        <dbReference type="Proteomes" id="UP000055024"/>
    </source>
</evidence>
<protein>
    <submittedName>
        <fullName evidence="2">Uncharacterized protein</fullName>
    </submittedName>
</protein>
<evidence type="ECO:0000313" key="2">
    <source>
        <dbReference type="EMBL" id="KRY63335.1"/>
    </source>
</evidence>
<evidence type="ECO:0000256" key="1">
    <source>
        <dbReference type="SAM" id="SignalP"/>
    </source>
</evidence>
<proteinExistence type="predicted"/>
<reference evidence="2 3" key="1">
    <citation type="submission" date="2015-01" db="EMBL/GenBank/DDBJ databases">
        <title>Evolution of Trichinella species and genotypes.</title>
        <authorList>
            <person name="Korhonen P.K."/>
            <person name="Edoardo P."/>
            <person name="Giuseppe L.R."/>
            <person name="Gasser R.B."/>
        </authorList>
    </citation>
    <scope>NUCLEOTIDE SEQUENCE [LARGE SCALE GENOMIC DNA]</scope>
    <source>
        <strain evidence="2">ISS1029</strain>
    </source>
</reference>
<accession>A0A0V1DP42</accession>
<gene>
    <name evidence="2" type="ORF">T11_13117</name>
</gene>
<keyword evidence="1" id="KW-0732">Signal</keyword>
<sequence length="40" mass="4469">MWILSHCLCHVDSVTCLCHVDSVTLSVSCGFCHTVCVMWI</sequence>
<keyword evidence="3" id="KW-1185">Reference proteome</keyword>
<feature type="chain" id="PRO_5006876854" evidence="1">
    <location>
        <begin position="17"/>
        <end position="40"/>
    </location>
</feature>
<organism evidence="2 3">
    <name type="scientific">Trichinella zimbabwensis</name>
    <dbReference type="NCBI Taxonomy" id="268475"/>
    <lineage>
        <taxon>Eukaryota</taxon>
        <taxon>Metazoa</taxon>
        <taxon>Ecdysozoa</taxon>
        <taxon>Nematoda</taxon>
        <taxon>Enoplea</taxon>
        <taxon>Dorylaimia</taxon>
        <taxon>Trichinellida</taxon>
        <taxon>Trichinellidae</taxon>
        <taxon>Trichinella</taxon>
    </lineage>
</organism>
<name>A0A0V1DP42_9BILA</name>
<feature type="signal peptide" evidence="1">
    <location>
        <begin position="1"/>
        <end position="16"/>
    </location>
</feature>
<dbReference type="EMBL" id="JYDP01008709">
    <property type="protein sequence ID" value="KRY63335.1"/>
    <property type="molecule type" value="Genomic_DNA"/>
</dbReference>
<dbReference type="Proteomes" id="UP000055024">
    <property type="component" value="Unassembled WGS sequence"/>
</dbReference>